<dbReference type="RefSeq" id="XP_049265452.1">
    <property type="nucleotide sequence ID" value="XM_049404912.1"/>
</dbReference>
<evidence type="ECO:0000313" key="5">
    <source>
        <dbReference type="EMBL" id="KAG7665220.1"/>
    </source>
</evidence>
<comment type="caution">
    <text evidence="5">The sequence shown here is derived from an EMBL/GenBank/DDBJ whole genome shotgun (WGS) entry which is preliminary data.</text>
</comment>
<organism evidence="5 6">
    <name type="scientific">[Candida] subhashii</name>
    <dbReference type="NCBI Taxonomy" id="561895"/>
    <lineage>
        <taxon>Eukaryota</taxon>
        <taxon>Fungi</taxon>
        <taxon>Dikarya</taxon>
        <taxon>Ascomycota</taxon>
        <taxon>Saccharomycotina</taxon>
        <taxon>Pichiomycetes</taxon>
        <taxon>Debaryomycetaceae</taxon>
        <taxon>Spathaspora</taxon>
    </lineage>
</organism>
<dbReference type="GO" id="GO:0016579">
    <property type="term" value="P:protein deubiquitination"/>
    <property type="evidence" value="ECO:0007669"/>
    <property type="project" value="TreeGrafter"/>
</dbReference>
<comment type="caution">
    <text evidence="2">Lacks conserved residue(s) required for the propagation of feature annotation.</text>
</comment>
<protein>
    <submittedName>
        <fullName evidence="5">YUH1</fullName>
    </submittedName>
</protein>
<name>A0A8J5QRX2_9ASCO</name>
<gene>
    <name evidence="5" type="ORF">J8A68_001276</name>
</gene>
<sequence length="124" mass="14122">MSEFIKKVEELGPGHRIRLAEELEESINLDEEYGSQGQTEAPSAEEEVSLHFVTFIKGRDGHLYELDGRKEGPVDLGEGEEEDGDRKGLIGDERLRKRVEWYMNNVDSENMYNFAMMGIAPTLD</sequence>
<evidence type="ECO:0000259" key="4">
    <source>
        <dbReference type="PROSITE" id="PS52048"/>
    </source>
</evidence>
<dbReference type="PROSITE" id="PS52048">
    <property type="entry name" value="UCH_DOMAIN"/>
    <property type="match status" value="1"/>
</dbReference>
<evidence type="ECO:0000256" key="2">
    <source>
        <dbReference type="PROSITE-ProRule" id="PRU01393"/>
    </source>
</evidence>
<dbReference type="EMBL" id="JAGSYN010000051">
    <property type="protein sequence ID" value="KAG7665220.1"/>
    <property type="molecule type" value="Genomic_DNA"/>
</dbReference>
<dbReference type="PANTHER" id="PTHR10589">
    <property type="entry name" value="UBIQUITIN CARBOXYL-TERMINAL HYDROLASE"/>
    <property type="match status" value="1"/>
</dbReference>
<dbReference type="GeneID" id="73468077"/>
<evidence type="ECO:0000313" key="6">
    <source>
        <dbReference type="Proteomes" id="UP000694255"/>
    </source>
</evidence>
<proteinExistence type="inferred from homology"/>
<dbReference type="AlphaFoldDB" id="A0A8J5QRX2"/>
<evidence type="ECO:0000256" key="1">
    <source>
        <dbReference type="ARBA" id="ARBA00009326"/>
    </source>
</evidence>
<dbReference type="PANTHER" id="PTHR10589:SF17">
    <property type="entry name" value="UBIQUITIN CARBOXYL-TERMINAL HYDROLASE"/>
    <property type="match status" value="1"/>
</dbReference>
<evidence type="ECO:0000256" key="3">
    <source>
        <dbReference type="SAM" id="MobiDB-lite"/>
    </source>
</evidence>
<keyword evidence="6" id="KW-1185">Reference proteome</keyword>
<dbReference type="GO" id="GO:0004843">
    <property type="term" value="F:cysteine-type deubiquitinase activity"/>
    <property type="evidence" value="ECO:0007669"/>
    <property type="project" value="InterPro"/>
</dbReference>
<dbReference type="Pfam" id="PF01088">
    <property type="entry name" value="Peptidase_C12"/>
    <property type="match status" value="1"/>
</dbReference>
<comment type="similarity">
    <text evidence="1 2">Belongs to the peptidase C12 family.</text>
</comment>
<dbReference type="GO" id="GO:0005737">
    <property type="term" value="C:cytoplasm"/>
    <property type="evidence" value="ECO:0007669"/>
    <property type="project" value="TreeGrafter"/>
</dbReference>
<dbReference type="GO" id="GO:0006511">
    <property type="term" value="P:ubiquitin-dependent protein catabolic process"/>
    <property type="evidence" value="ECO:0007669"/>
    <property type="project" value="InterPro"/>
</dbReference>
<dbReference type="InterPro" id="IPR001578">
    <property type="entry name" value="Peptidase_C12_UCH"/>
</dbReference>
<dbReference type="OrthoDB" id="427186at2759"/>
<feature type="domain" description="UCH catalytic" evidence="4">
    <location>
        <begin position="1"/>
        <end position="121"/>
    </location>
</feature>
<reference evidence="5 6" key="1">
    <citation type="journal article" date="2021" name="DNA Res.">
        <title>Genome analysis of Candida subhashii reveals its hybrid nature and dual mitochondrial genome conformations.</title>
        <authorList>
            <person name="Mixao V."/>
            <person name="Hegedusova E."/>
            <person name="Saus E."/>
            <person name="Pryszcz L.P."/>
            <person name="Cillingova A."/>
            <person name="Nosek J."/>
            <person name="Gabaldon T."/>
        </authorList>
    </citation>
    <scope>NUCLEOTIDE SEQUENCE [LARGE SCALE GENOMIC DNA]</scope>
    <source>
        <strain evidence="5 6">CBS 10753</strain>
    </source>
</reference>
<feature type="region of interest" description="Disordered" evidence="3">
    <location>
        <begin position="67"/>
        <end position="87"/>
    </location>
</feature>
<dbReference type="Proteomes" id="UP000694255">
    <property type="component" value="Unassembled WGS sequence"/>
</dbReference>
<accession>A0A8J5QRX2</accession>